<proteinExistence type="predicted"/>
<gene>
    <name evidence="2" type="ORF">SAMN02745174_01878</name>
</gene>
<keyword evidence="1" id="KW-0732">Signal</keyword>
<reference evidence="2 3" key="1">
    <citation type="submission" date="2017-02" db="EMBL/GenBank/DDBJ databases">
        <authorList>
            <person name="Peterson S.W."/>
        </authorList>
    </citation>
    <scope>NUCLEOTIDE SEQUENCE [LARGE SCALE GENOMIC DNA]</scope>
    <source>
        <strain evidence="2 3">ATCC 700028</strain>
    </source>
</reference>
<feature type="signal peptide" evidence="1">
    <location>
        <begin position="1"/>
        <end position="18"/>
    </location>
</feature>
<dbReference type="AlphaFoldDB" id="A0A1T4PE53"/>
<protein>
    <recommendedName>
        <fullName evidence="4">Asp23 family, cell envelope-related function</fullName>
    </recommendedName>
</protein>
<dbReference type="EMBL" id="FUWX01000014">
    <property type="protein sequence ID" value="SJZ89824.1"/>
    <property type="molecule type" value="Genomic_DNA"/>
</dbReference>
<sequence length="113" mass="13055">MKKIVLTLLLAVSALSFGEDHKNDILEDRIENQIQLELRNNITADYDVDIYRNMANVEIDLKSSVKNKEEYNLIGQKVASIVREETGITDISVSIEKDHHFKDDELVYTKKFN</sequence>
<evidence type="ECO:0000313" key="3">
    <source>
        <dbReference type="Proteomes" id="UP000191153"/>
    </source>
</evidence>
<dbReference type="RefSeq" id="WP_078694343.1">
    <property type="nucleotide sequence ID" value="NZ_FUWX01000014.1"/>
</dbReference>
<keyword evidence="3" id="KW-1185">Reference proteome</keyword>
<evidence type="ECO:0000313" key="2">
    <source>
        <dbReference type="EMBL" id="SJZ89824.1"/>
    </source>
</evidence>
<dbReference type="STRING" id="180163.SAMN02745174_01878"/>
<evidence type="ECO:0000256" key="1">
    <source>
        <dbReference type="SAM" id="SignalP"/>
    </source>
</evidence>
<name>A0A1T4PE53_9FUSO</name>
<organism evidence="2 3">
    <name type="scientific">Cetobacterium ceti</name>
    <dbReference type="NCBI Taxonomy" id="180163"/>
    <lineage>
        <taxon>Bacteria</taxon>
        <taxon>Fusobacteriati</taxon>
        <taxon>Fusobacteriota</taxon>
        <taxon>Fusobacteriia</taxon>
        <taxon>Fusobacteriales</taxon>
        <taxon>Fusobacteriaceae</taxon>
        <taxon>Cetobacterium</taxon>
    </lineage>
</organism>
<feature type="chain" id="PRO_5013250489" description="Asp23 family, cell envelope-related function" evidence="1">
    <location>
        <begin position="19"/>
        <end position="113"/>
    </location>
</feature>
<dbReference type="Proteomes" id="UP000191153">
    <property type="component" value="Unassembled WGS sequence"/>
</dbReference>
<evidence type="ECO:0008006" key="4">
    <source>
        <dbReference type="Google" id="ProtNLM"/>
    </source>
</evidence>
<accession>A0A1T4PE53</accession>